<feature type="non-terminal residue" evidence="1">
    <location>
        <position position="210"/>
    </location>
</feature>
<proteinExistence type="predicted"/>
<evidence type="ECO:0000313" key="2">
    <source>
        <dbReference type="Proteomes" id="UP001497382"/>
    </source>
</evidence>
<sequence>MEGELKPPTLQPSRRRTSINVAAMLHPDRKSSILADPKLKAFRKLNHDDVTDEHRKIFSIVSYHFDLTEDEVENSSLCSPDGPKLLKNFEESKDSVLLFFHQKENPFIIKSSVGIEVPLSLILTDGKDQGINGDCLYFLKSEDTPNFSFGRLRARCSEEGSMAAVVNSLLKNVYMPSFSIGSDWTKNKLNAEKNRNACLDSFNHFIEYIK</sequence>
<comment type="caution">
    <text evidence="1">The sequence shown here is derived from an EMBL/GenBank/DDBJ whole genome shotgun (WGS) entry which is preliminary data.</text>
</comment>
<evidence type="ECO:0000313" key="1">
    <source>
        <dbReference type="EMBL" id="CAL1281588.1"/>
    </source>
</evidence>
<accession>A0AAV2AC87</accession>
<organism evidence="1 2">
    <name type="scientific">Larinioides sclopetarius</name>
    <dbReference type="NCBI Taxonomy" id="280406"/>
    <lineage>
        <taxon>Eukaryota</taxon>
        <taxon>Metazoa</taxon>
        <taxon>Ecdysozoa</taxon>
        <taxon>Arthropoda</taxon>
        <taxon>Chelicerata</taxon>
        <taxon>Arachnida</taxon>
        <taxon>Araneae</taxon>
        <taxon>Araneomorphae</taxon>
        <taxon>Entelegynae</taxon>
        <taxon>Araneoidea</taxon>
        <taxon>Araneidae</taxon>
        <taxon>Larinioides</taxon>
    </lineage>
</organism>
<protein>
    <submittedName>
        <fullName evidence="1">Uncharacterized protein</fullName>
    </submittedName>
</protein>
<dbReference type="Proteomes" id="UP001497382">
    <property type="component" value="Unassembled WGS sequence"/>
</dbReference>
<keyword evidence="2" id="KW-1185">Reference proteome</keyword>
<dbReference type="EMBL" id="CAXIEN010000145">
    <property type="protein sequence ID" value="CAL1281588.1"/>
    <property type="molecule type" value="Genomic_DNA"/>
</dbReference>
<name>A0AAV2AC87_9ARAC</name>
<gene>
    <name evidence="1" type="ORF">LARSCL_LOCUS11649</name>
</gene>
<dbReference type="AlphaFoldDB" id="A0AAV2AC87"/>
<reference evidence="1 2" key="1">
    <citation type="submission" date="2024-04" db="EMBL/GenBank/DDBJ databases">
        <authorList>
            <person name="Rising A."/>
            <person name="Reimegard J."/>
            <person name="Sonavane S."/>
            <person name="Akerstrom W."/>
            <person name="Nylinder S."/>
            <person name="Hedman E."/>
            <person name="Kallberg Y."/>
        </authorList>
    </citation>
    <scope>NUCLEOTIDE SEQUENCE [LARGE SCALE GENOMIC DNA]</scope>
</reference>